<dbReference type="OrthoDB" id="6718656at2759"/>
<dbReference type="Gene3D" id="1.10.510.10">
    <property type="entry name" value="Transferase(Phosphotransferase) domain 1"/>
    <property type="match status" value="1"/>
</dbReference>
<feature type="domain" description="Protein kinase" evidence="1">
    <location>
        <begin position="81"/>
        <end position="353"/>
    </location>
</feature>
<dbReference type="SUPFAM" id="SSF56112">
    <property type="entry name" value="Protein kinase-like (PK-like)"/>
    <property type="match status" value="1"/>
</dbReference>
<keyword evidence="3" id="KW-1185">Reference proteome</keyword>
<dbReference type="Proteomes" id="UP001153678">
    <property type="component" value="Unassembled WGS sequence"/>
</dbReference>
<evidence type="ECO:0000313" key="3">
    <source>
        <dbReference type="Proteomes" id="UP001153678"/>
    </source>
</evidence>
<dbReference type="Pfam" id="PF07714">
    <property type="entry name" value="PK_Tyr_Ser-Thr"/>
    <property type="match status" value="1"/>
</dbReference>
<name>A0A9W4SBJ0_9GLOM</name>
<organism evidence="2 3">
    <name type="scientific">Funneliformis geosporum</name>
    <dbReference type="NCBI Taxonomy" id="1117311"/>
    <lineage>
        <taxon>Eukaryota</taxon>
        <taxon>Fungi</taxon>
        <taxon>Fungi incertae sedis</taxon>
        <taxon>Mucoromycota</taxon>
        <taxon>Glomeromycotina</taxon>
        <taxon>Glomeromycetes</taxon>
        <taxon>Glomerales</taxon>
        <taxon>Glomeraceae</taxon>
        <taxon>Funneliformis</taxon>
    </lineage>
</organism>
<dbReference type="EMBL" id="CAMKVN010000055">
    <property type="protein sequence ID" value="CAI2162827.1"/>
    <property type="molecule type" value="Genomic_DNA"/>
</dbReference>
<dbReference type="GO" id="GO:0005524">
    <property type="term" value="F:ATP binding"/>
    <property type="evidence" value="ECO:0007669"/>
    <property type="project" value="InterPro"/>
</dbReference>
<dbReference type="AlphaFoldDB" id="A0A9W4SBJ0"/>
<dbReference type="PROSITE" id="PS50011">
    <property type="entry name" value="PROTEIN_KINASE_DOM"/>
    <property type="match status" value="1"/>
</dbReference>
<dbReference type="InterPro" id="IPR001245">
    <property type="entry name" value="Ser-Thr/Tyr_kinase_cat_dom"/>
</dbReference>
<sequence length="411" mass="47433">MSFQQSNISGTSNSTFRKCLDCGSERSVAEWCKVCEINAFKANFKNWTIDNIYIKNFIISTQLNANKSVDYLEYIDFEQFDLVESTNKGGNFSAIYSAVWMEGPRWIWDEEAEQWTRNGPIKVSLKRLNDPQNISKEYLNQLYEYHRVLHFGSVSEFFGITKDFTSNYMFVLKDNDIGNLNSYLDEKQGMLRWKEIVEMLWEISRLIKYIHKNELIHGNLHGGNVLIENESGSEYIHIADVELNGPVNEKTSNEIYGVLPYADPEILKGNIPTKAADIYSFGMIMWMLSAGIRPWGNRPHDLSLATEICSGVRPEIIDGTPDAYIQLMAQCWNPDPLKRPTSSQLYNLFGNWVNLICDDPDPSALSNQFNVAEEKKVMDLEQNQFYQQEIHPQAIYTSRLLYYCELIDSTK</sequence>
<dbReference type="InterPro" id="IPR051681">
    <property type="entry name" value="Ser/Thr_Kinases-Pseudokinases"/>
</dbReference>
<dbReference type="PANTHER" id="PTHR44329">
    <property type="entry name" value="SERINE/THREONINE-PROTEIN KINASE TNNI3K-RELATED"/>
    <property type="match status" value="1"/>
</dbReference>
<reference evidence="2" key="1">
    <citation type="submission" date="2022-08" db="EMBL/GenBank/DDBJ databases">
        <authorList>
            <person name="Kallberg Y."/>
            <person name="Tangrot J."/>
            <person name="Rosling A."/>
        </authorList>
    </citation>
    <scope>NUCLEOTIDE SEQUENCE</scope>
    <source>
        <strain evidence="2">Wild A</strain>
    </source>
</reference>
<protein>
    <submittedName>
        <fullName evidence="2">9118_t:CDS:1</fullName>
    </submittedName>
</protein>
<evidence type="ECO:0000259" key="1">
    <source>
        <dbReference type="PROSITE" id="PS50011"/>
    </source>
</evidence>
<dbReference type="GO" id="GO:0004674">
    <property type="term" value="F:protein serine/threonine kinase activity"/>
    <property type="evidence" value="ECO:0007669"/>
    <property type="project" value="TreeGrafter"/>
</dbReference>
<accession>A0A9W4SBJ0</accession>
<dbReference type="InterPro" id="IPR011009">
    <property type="entry name" value="Kinase-like_dom_sf"/>
</dbReference>
<dbReference type="InterPro" id="IPR000719">
    <property type="entry name" value="Prot_kinase_dom"/>
</dbReference>
<evidence type="ECO:0000313" key="2">
    <source>
        <dbReference type="EMBL" id="CAI2162827.1"/>
    </source>
</evidence>
<dbReference type="PANTHER" id="PTHR44329:SF289">
    <property type="entry name" value="SERINE_THREONINE-PROTEIN KINASE VIK"/>
    <property type="match status" value="1"/>
</dbReference>
<comment type="caution">
    <text evidence="2">The sequence shown here is derived from an EMBL/GenBank/DDBJ whole genome shotgun (WGS) entry which is preliminary data.</text>
</comment>
<proteinExistence type="predicted"/>
<gene>
    <name evidence="2" type="ORF">FWILDA_LOCUS759</name>
</gene>